<dbReference type="InterPro" id="IPR050882">
    <property type="entry name" value="Prepilin_peptidase/N-MTase"/>
</dbReference>
<dbReference type="Proteomes" id="UP000033393">
    <property type="component" value="Unassembled WGS sequence"/>
</dbReference>
<dbReference type="InterPro" id="IPR000045">
    <property type="entry name" value="Prepilin_IV_endopep_pep"/>
</dbReference>
<feature type="transmembrane region" description="Helical" evidence="3">
    <location>
        <begin position="183"/>
        <end position="201"/>
    </location>
</feature>
<keyword evidence="6" id="KW-1185">Reference proteome</keyword>
<comment type="similarity">
    <text evidence="1 2">Belongs to the peptidase A24 family.</text>
</comment>
<feature type="transmembrane region" description="Helical" evidence="3">
    <location>
        <begin position="55"/>
        <end position="75"/>
    </location>
</feature>
<dbReference type="PATRIC" id="fig|68170.10.peg.7309"/>
<dbReference type="OrthoDB" id="2087435at2"/>
<evidence type="ECO:0000313" key="6">
    <source>
        <dbReference type="Proteomes" id="UP000033393"/>
    </source>
</evidence>
<dbReference type="PANTHER" id="PTHR30487:SF0">
    <property type="entry name" value="PREPILIN LEADER PEPTIDASE_N-METHYLTRANSFERASE-RELATED"/>
    <property type="match status" value="1"/>
</dbReference>
<dbReference type="PRINTS" id="PR00864">
    <property type="entry name" value="PREPILNPTASE"/>
</dbReference>
<dbReference type="GO" id="GO:0004190">
    <property type="term" value="F:aspartic-type endopeptidase activity"/>
    <property type="evidence" value="ECO:0007669"/>
    <property type="project" value="InterPro"/>
</dbReference>
<dbReference type="STRING" id="68170.GCA_000974445_04722"/>
<dbReference type="Gene3D" id="1.20.120.1220">
    <property type="match status" value="1"/>
</dbReference>
<feature type="transmembrane region" description="Helical" evidence="3">
    <location>
        <begin position="81"/>
        <end position="99"/>
    </location>
</feature>
<dbReference type="GO" id="GO:0006465">
    <property type="term" value="P:signal peptide processing"/>
    <property type="evidence" value="ECO:0007669"/>
    <property type="project" value="TreeGrafter"/>
</dbReference>
<keyword evidence="3" id="KW-0812">Transmembrane</keyword>
<gene>
    <name evidence="5" type="ORF">UK23_28690</name>
</gene>
<evidence type="ECO:0000313" key="5">
    <source>
        <dbReference type="EMBL" id="KJK44656.1"/>
    </source>
</evidence>
<dbReference type="InterPro" id="IPR014032">
    <property type="entry name" value="Peptidase_A24A_bac"/>
</dbReference>
<dbReference type="EMBL" id="JYJG01000239">
    <property type="protein sequence ID" value="KJK44656.1"/>
    <property type="molecule type" value="Genomic_DNA"/>
</dbReference>
<evidence type="ECO:0000259" key="4">
    <source>
        <dbReference type="Pfam" id="PF01478"/>
    </source>
</evidence>
<keyword evidence="3" id="KW-0472">Membrane</keyword>
<feature type="transmembrane region" description="Helical" evidence="3">
    <location>
        <begin position="154"/>
        <end position="176"/>
    </location>
</feature>
<proteinExistence type="inferred from homology"/>
<dbReference type="Pfam" id="PF01478">
    <property type="entry name" value="Peptidase_A24"/>
    <property type="match status" value="1"/>
</dbReference>
<organism evidence="5 6">
    <name type="scientific">Lentzea aerocolonigenes</name>
    <name type="common">Lechevalieria aerocolonigenes</name>
    <name type="synonym">Saccharothrix aerocolonigenes</name>
    <dbReference type="NCBI Taxonomy" id="68170"/>
    <lineage>
        <taxon>Bacteria</taxon>
        <taxon>Bacillati</taxon>
        <taxon>Actinomycetota</taxon>
        <taxon>Actinomycetes</taxon>
        <taxon>Pseudonocardiales</taxon>
        <taxon>Pseudonocardiaceae</taxon>
        <taxon>Lentzea</taxon>
    </lineage>
</organism>
<keyword evidence="3" id="KW-1133">Transmembrane helix</keyword>
<sequence>MTLLWAVGGAAGGLASGLALRDLVNRFTRAGIALPLVSAAVLAVLALKFAGSVEVLAFACLGAVGVALAFIDTAVRRLPDVLTLPAYPAVLILLTVAALTGGTIGALGRAVLGGLLLAFLYRVLEFVNPAGMGYGDVKLSGVIGMALAWLGWPVLLLGAALAFVLSAVVSLVLLLLRRVTLKSSLPFGPFMLLGAFAAVLLS</sequence>
<evidence type="ECO:0000256" key="1">
    <source>
        <dbReference type="ARBA" id="ARBA00005801"/>
    </source>
</evidence>
<evidence type="ECO:0000256" key="3">
    <source>
        <dbReference type="SAM" id="Phobius"/>
    </source>
</evidence>
<dbReference type="GO" id="GO:0005886">
    <property type="term" value="C:plasma membrane"/>
    <property type="evidence" value="ECO:0007669"/>
    <property type="project" value="TreeGrafter"/>
</dbReference>
<comment type="caution">
    <text evidence="5">The sequence shown here is derived from an EMBL/GenBank/DDBJ whole genome shotgun (WGS) entry which is preliminary data.</text>
</comment>
<dbReference type="eggNOG" id="COG1989">
    <property type="taxonomic scope" value="Bacteria"/>
</dbReference>
<dbReference type="RefSeq" id="WP_045314784.1">
    <property type="nucleotide sequence ID" value="NZ_JYJG01000239.1"/>
</dbReference>
<name>A0A0F0GPZ2_LENAE</name>
<protein>
    <recommendedName>
        <fullName evidence="4">Prepilin type IV endopeptidase peptidase domain-containing protein</fullName>
    </recommendedName>
</protein>
<evidence type="ECO:0000256" key="2">
    <source>
        <dbReference type="RuleBase" id="RU003793"/>
    </source>
</evidence>
<dbReference type="PANTHER" id="PTHR30487">
    <property type="entry name" value="TYPE 4 PREPILIN-LIKE PROTEINS LEADER PEPTIDE-PROCESSING ENZYME"/>
    <property type="match status" value="1"/>
</dbReference>
<feature type="domain" description="Prepilin type IV endopeptidase peptidase" evidence="4">
    <location>
        <begin position="63"/>
        <end position="165"/>
    </location>
</feature>
<accession>A0A0F0GPZ2</accession>
<feature type="transmembrane region" description="Helical" evidence="3">
    <location>
        <begin position="29"/>
        <end position="48"/>
    </location>
</feature>
<reference evidence="5 6" key="1">
    <citation type="submission" date="2015-02" db="EMBL/GenBank/DDBJ databases">
        <authorList>
            <person name="Ju K.-S."/>
            <person name="Doroghazi J.R."/>
            <person name="Metcalf W."/>
        </authorList>
    </citation>
    <scope>NUCLEOTIDE SEQUENCE [LARGE SCALE GENOMIC DNA]</scope>
    <source>
        <strain evidence="5 6">NRRL B-16140</strain>
    </source>
</reference>
<dbReference type="AlphaFoldDB" id="A0A0F0GPZ2"/>